<feature type="domain" description="Duffy-antigen binding" evidence="4">
    <location>
        <begin position="2652"/>
        <end position="2836"/>
    </location>
</feature>
<dbReference type="InterPro" id="IPR042202">
    <property type="entry name" value="Duffy-ag-bd_sf"/>
</dbReference>
<dbReference type="Pfam" id="PF15445">
    <property type="entry name" value="ATS"/>
    <property type="match status" value="1"/>
</dbReference>
<feature type="region of interest" description="Disordered" evidence="2">
    <location>
        <begin position="1349"/>
        <end position="1395"/>
    </location>
</feature>
<feature type="domain" description="Plasmodium falciparum erythrocyte membrane protein-1 N-terminal segment" evidence="6">
    <location>
        <begin position="17"/>
        <end position="52"/>
    </location>
</feature>
<sequence>MAPSGGGGRGGEDKYKDAKDLLDRIGEDVYEKAHRGDANYRGDLKGDLSEATYAGINTRVTNPCQLLHEFESSVTTGKTNPCLNRSSVRFSDKHGAYCSRKGIKGNDNNYNEGACAPYRRLHLCDKNLEQIKPNQINNTHNLLGDVCLAALHEGRSLVEEHKKFKQENSDFNTDICTALARSFADIGDIVRGKDLFLGHQQKKKDLEDNLKDIFKNIYNNLMDDLRKDVTNRKTKVKEAEERYKEDKQTGDYYQLREDWWDANRSKVWYAITCNVGGGTYFRPTCLGKSSTKNNCQCAIETVPTYFDYVPQYLRWFEEWAEELCRKRKKKLENAIKNCRGKDTNGDDRYCDLNGYNCKKTARGENKFSPDSDCNKCSVACKPFVKWIDDKKQEFLKQKNKYTKEMEKALATKETSHGTINNLYVHDFYKTLQDKYGTVNDFLQLLNKETACKEQLHDDGKERSIDFKNDEETFGHTGYCQACPWCGMNCTNDGKCKKNDDSSCQKEIPKKEYNDSNTTDIKILTPDRTKSNILRKYNNLCSDSKIKNDEWKCHYEHTDQSNICVLQDGSQNTKEQKDMSYDVFFYRSIIDMLIDSIDWRTYIKRCINKDNGKTCKNKQCNDNCKCYKKWIDKKEEEFEKIKQHFRKQGDMLQDKDHETDPDTTLKFILNDSFLVDIREAYEDKQHLKKIEERLKEKMEEKYNAERPKTAIDEFFEEEEQFATECENCQDPQDTTGGRSLNRTSKEDEDFYDVFSDEDEAPPKQKDSHTNPCSGNTSNANATYPALAQTVAKTLQQEAQTQLYNGGGSSLVGDIKNATINNGGNRSDLAMGEICKIEKKHSKAATDDSKNPCHGKGEKRFNIGEKWETEPKAHITDQQLCIPPRRRHMCTSNLEKLDDNSVIKNSNVNDTFLLEVLHAAKSEAEWIKNKLKEKDAKNGLNDDQTVCRAVRRSFADMGDIIRGRDLWDKDSGSRDIEDRLKKIFSKIKEQLNGKLKGTLKGEHKYKDNAPYTKLREHWWEANRSQVWDAMKCEISNLNDPSIGSSKNDYCGYGSGTPLDDYIPQRLRWMIEWAEWFCKAQKDEYAELGEKCMDCKSGTCTNGDSVKKCKDCKTACGKYKEEIQKWQRQWQHMLIKYHELYSQAERNSAGTSFGGTDYQQMVDFLAELKEEYDKTATSGSATRVPGTALNTPYKTPEGYIHQELPYAGCVSQQNEFCYYKNGSENKEYAFKHPPHEYKEACDCDKRTAPKEVPPEKKLPDACQIVKDLFEKPDTFKEACSLKYGPGGKEKFPNWKCITPTNTSDKPGGVDGRPGEKSGSPTSSSGAICIPPRRRRLYIKKIQEWAATQLKTQVGGEGGNGSQADGSGVGEGGGTGQPTSESGVQTASQSEVPTAPQQPDPLLKAFVESAAIETFFLWHRYKKLNTKTTEDGETGALGGWESSSGGGGLFGNGPSPPGAPPPLGPIPPVLPVPPGFPPGPQIPVPRPLSNGPDGDNDSTLQFNDQLLGTGRALGALTSDSDPSNLTPDKQLEQGIIPEEFNRQMFYTLGDYRDILFSCSKDTPSSSNDIKNIVVEASGNTEEGKKDMEKIQQQLKKFFEQNGGTEATGAIPLQNNVKPSSPNAENPSSWWDENAKYIWEGMLCSLTYKENEEKAGDEKIVKNDDVKYDTLIASNGYNSVKLENSETEARSGSSQHPQSTTLKNFVKRSPFFRYLQEWGEGFCGMRKSLLKDVKDNCRNSYLAGHEYCSGDGHDCTRDGTNYNDMLVDLDCRDCYEQCRKYGKWIYTKFEEYNKQEKKYDGELEKLTKGDKSCGDYQNFYEELQRKKHTSAAEFLKALKHCKDGQNIGEKDDEEDKLNKLDFSKPLETFSRSTYCETCPSNKVNCNGGRGGGTNPCRRVNGKGKSWEDVFDTISGKGGNATKIDVQMIDRRAPFIEEYLNKSQKSQNSNNLFNTSSLFKGVRKQQWECRFNKQENMDVCKLDEFKENIDLNEYTTFKVLLIYWLEDFLYGYYILKKKNLIKKCTQNGGNTCSGDGNSKNDCACVKAWITNKKVEWTSIRNRYLKLCESEGSNTYFNVNSFLETLIHRMNLVNDKRKINTLSDFEQFVGCSCTQRSENDKNNDVIDCLLDNLNTKIKACPTLTSGSKQSCDKSPTPFDDVTDTPDTPEDTLDTKPGFCKLVGPPTPSPEVPKLEDACTIVNGILKGQDGNTAIGGCNPKDNYPEWTCEKNKFESGNEGACMPPRRQKLCLYYLKELSNGAKEEDLREAFIKTVAAETFLSWHYYKKNNVEDAKQLESGTIPPQFLRSMYYTFADYRDICLDTDICAKTASVDTTTAKEKISKVFQNSKKNVGTSITAENWWETNGPHIWRGMLCGLSHHIEKEKRKNLTESGIYQYGKLKPDLEDFASRPQFLRWFTEWGDDFCIQRKKQLDILRMACEKYDCDVTDDRKKEACQNACEVYKSWLSTRKDQYKKQSAKFKKDKKDRKFDNTSAEEDVDEATNAHEYLHEQLKKLCKNNDCACMEKTSTQEEEIELSGINDFPESMDYPPEEIGEKCKCAIPPEPMSCVERTAQQLRIIAERNIEPKLKGNGKTYNGNWTKIEQKDYMTKNGGTCKFNKTFWSSIGIMNKENESTGRDRFKIGEEWDCNEDTTYGKNKLCIPPRRKYMCLKKFEGISGENISNSNALLHKIQDVAQNEGNDIIHKLLPENPCNESVICDAMKYSFADLGDIIRGRSKINTKNDKIEEELKEIFKKIQDNNASLTNIDLTKFREKWWDANRKDIWKAMVSCAPKDAHLKKRINNPGDISKPVDSQNSDTQTQQTKKCGYNSDPPDYDYIPERYRFLQEWSEYYCKALKAKNDDMKNECQQCKPKNDKCENDKNDNNCEKCKKKCEDYSKFVSEWKSQIDEQNKLYKELYMKAKAASTNDARRDSSIKFTKKLDESCDNPHSADKYLDISTHCTDYLYPQRNSSSSNYAFSPYPKEYKDKCKCKEKTLPRESDEILNFIKENIFKSPEIRGLKTIKKAVNRIPKRIKNIRPDAHTIHELVAKSLKFSVPKFHTYPDKTGGTPATHNILNDVLPSAIPVGIALALTSIAFLFLKKKTKRPVDLFSVLEIPQNDYGMPTLKSSNRYIPYTSGKYRGKRYIYLEGDSGTDSGYTDHYSDITSSSESEYEEFDINDIYVPGSSKYKTLIEVVLEASKRDTQSGDTIPNSDNTIPNSGNTIPTSGNTIPTSGNTIPNSDIPPPINDDEWNTLKKDFISNMLQNIQPNDYTSGNIPTNTNNTTMPHHNVDEKTFIMSIHDRNLYTGEEYSYDMTTNSGNNDLYSGENNLYSGSALIGDNHVSISSKNGPISDNHHPYSGIDLINDSLSGNQHIDIYDEVLKRKENELFGTNHNPKRTSNNSVVKSTNSDPIHNQLELFHKWLDRHRDMCEKWEKHDERLVKLKEKWENETHSGNINPSDIPSSNKTLNTDVSIHIHMDNKPLDDNIYLDTYPNKYTVENINPNLVGNINPVDSNTPNPNLVENINPNLVGNINPNLVGNQNHNITLPSNPNLVGNNINPVDENPTNPNHVQIQMSVKNTQMAKEKYPISDMWDI</sequence>
<evidence type="ECO:0000259" key="3">
    <source>
        <dbReference type="Pfam" id="PF03011"/>
    </source>
</evidence>
<feature type="domain" description="Duffy-binding-like" evidence="3">
    <location>
        <begin position="1994"/>
        <end position="2135"/>
    </location>
</feature>
<dbReference type="FunFam" id="1.20.58.830:FF:000005">
    <property type="entry name" value="Erythrocyte membrane protein 1, PfEMP1"/>
    <property type="match status" value="1"/>
</dbReference>
<evidence type="ECO:0000256" key="1">
    <source>
        <dbReference type="SAM" id="Coils"/>
    </source>
</evidence>
<feature type="domain" description="Cysteine-rich interdomain region 1 gamma" evidence="7">
    <location>
        <begin position="1916"/>
        <end position="1977"/>
    </location>
</feature>
<evidence type="ECO:0000259" key="7">
    <source>
        <dbReference type="Pfam" id="PF18562"/>
    </source>
</evidence>
<evidence type="ECO:0000313" key="9">
    <source>
        <dbReference type="EMBL" id="SOV76079.1"/>
    </source>
</evidence>
<dbReference type="InterPro" id="IPR041480">
    <property type="entry name" value="CIDR1_gamma"/>
</dbReference>
<dbReference type="Pfam" id="PF22672">
    <property type="entry name" value="DBL_C"/>
    <property type="match status" value="3"/>
</dbReference>
<feature type="region of interest" description="Disordered" evidence="2">
    <location>
        <begin position="3384"/>
        <end position="3403"/>
    </location>
</feature>
<feature type="compositionally biased region" description="Pro residues" evidence="2">
    <location>
        <begin position="1450"/>
        <end position="1482"/>
    </location>
</feature>
<dbReference type="InterPro" id="IPR029210">
    <property type="entry name" value="PfEMP1_NTS"/>
</dbReference>
<feature type="domain" description="Duffy-antigen binding" evidence="4">
    <location>
        <begin position="2232"/>
        <end position="2406"/>
    </location>
</feature>
<feature type="compositionally biased region" description="Polar residues" evidence="2">
    <location>
        <begin position="1380"/>
        <end position="1393"/>
    </location>
</feature>
<feature type="region of interest" description="Disordered" evidence="2">
    <location>
        <begin position="1290"/>
        <end position="1325"/>
    </location>
</feature>
<organism evidence="9 10">
    <name type="scientific">Plasmodium reichenowi</name>
    <dbReference type="NCBI Taxonomy" id="5854"/>
    <lineage>
        <taxon>Eukaryota</taxon>
        <taxon>Sar</taxon>
        <taxon>Alveolata</taxon>
        <taxon>Apicomplexa</taxon>
        <taxon>Aconoidasida</taxon>
        <taxon>Haemosporida</taxon>
        <taxon>Plasmodiidae</taxon>
        <taxon>Plasmodium</taxon>
        <taxon>Plasmodium (Laverania)</taxon>
    </lineage>
</organism>
<dbReference type="GO" id="GO:0046789">
    <property type="term" value="F:host cell surface receptor binding"/>
    <property type="evidence" value="ECO:0007669"/>
    <property type="project" value="InterPro"/>
</dbReference>
<feature type="compositionally biased region" description="Polar residues" evidence="2">
    <location>
        <begin position="2136"/>
        <end position="2146"/>
    </location>
</feature>
<feature type="region of interest" description="Disordered" evidence="2">
    <location>
        <begin position="719"/>
        <end position="779"/>
    </location>
</feature>
<proteinExistence type="predicted"/>
<dbReference type="EMBL" id="LT969567">
    <property type="protein sequence ID" value="SOV76079.1"/>
    <property type="molecule type" value="Genomic_DNA"/>
</dbReference>
<dbReference type="InterPro" id="IPR029211">
    <property type="entry name" value="PfEMP1_ATS"/>
</dbReference>
<evidence type="ECO:0000259" key="5">
    <source>
        <dbReference type="Pfam" id="PF15445"/>
    </source>
</evidence>
<dbReference type="Gene3D" id="1.20.58.830">
    <property type="match status" value="5"/>
</dbReference>
<dbReference type="Gene3D" id="1.20.1310.20">
    <property type="entry name" value="Duffy-antigen binding domain"/>
    <property type="match status" value="5"/>
</dbReference>
<feature type="domain" description="Duffy-binding-like" evidence="8">
    <location>
        <begin position="2412"/>
        <end position="2526"/>
    </location>
</feature>
<dbReference type="Pfam" id="PF18562">
    <property type="entry name" value="CIDR1_gamma"/>
    <property type="match status" value="1"/>
</dbReference>
<dbReference type="Gene3D" id="1.20.58.1930">
    <property type="match status" value="2"/>
</dbReference>
<feature type="compositionally biased region" description="Low complexity" evidence="2">
    <location>
        <begin position="3392"/>
        <end position="3403"/>
    </location>
</feature>
<feature type="compositionally biased region" description="Acidic residues" evidence="2">
    <location>
        <begin position="2153"/>
        <end position="2164"/>
    </location>
</feature>
<feature type="domain" description="Duffy-binding-like" evidence="8">
    <location>
        <begin position="1712"/>
        <end position="1867"/>
    </location>
</feature>
<dbReference type="InterPro" id="IPR008602">
    <property type="entry name" value="Duffy-antigen-binding"/>
</dbReference>
<dbReference type="VEuPathDB" id="PlasmoDB:PRCDC_1100100"/>
<feature type="compositionally biased region" description="Gly residues" evidence="2">
    <location>
        <begin position="1351"/>
        <end position="1372"/>
    </location>
</feature>
<feature type="compositionally biased region" description="Polar residues" evidence="2">
    <location>
        <begin position="3199"/>
        <end position="3228"/>
    </location>
</feature>
<dbReference type="InterPro" id="IPR044932">
    <property type="entry name" value="PfEMP1_ATS_sf"/>
</dbReference>
<dbReference type="GO" id="GO:0016020">
    <property type="term" value="C:membrane"/>
    <property type="evidence" value="ECO:0007669"/>
    <property type="project" value="InterPro"/>
</dbReference>
<feature type="domain" description="Duffy-binding-like" evidence="8">
    <location>
        <begin position="318"/>
        <end position="476"/>
    </location>
</feature>
<dbReference type="InterPro" id="IPR004258">
    <property type="entry name" value="DBL"/>
</dbReference>
<reference evidence="9 10" key="1">
    <citation type="submission" date="2016-09" db="EMBL/GenBank/DDBJ databases">
        <authorList>
            <consortium name="Pathogen Informatics"/>
        </authorList>
    </citation>
    <scope>NUCLEOTIDE SEQUENCE [LARGE SCALE GENOMIC DNA]</scope>
</reference>
<feature type="coiled-coil region" evidence="1">
    <location>
        <begin position="676"/>
        <end position="703"/>
    </location>
</feature>
<evidence type="ECO:0000259" key="4">
    <source>
        <dbReference type="Pfam" id="PF05424"/>
    </source>
</evidence>
<dbReference type="Gene3D" id="1.10.1900.40">
    <property type="entry name" value="Acidic terminal segments, variant surface antigen of PfEMP1"/>
    <property type="match status" value="2"/>
</dbReference>
<dbReference type="VEuPathDB" id="PlasmoDB:PRCDC_0808200"/>
<name>A0A2P9D593_PLARE</name>
<evidence type="ECO:0000259" key="6">
    <source>
        <dbReference type="Pfam" id="PF15447"/>
    </source>
</evidence>
<feature type="domain" description="Duffy-antigen binding" evidence="4">
    <location>
        <begin position="878"/>
        <end position="1065"/>
    </location>
</feature>
<feature type="region of interest" description="Disordered" evidence="2">
    <location>
        <begin position="1425"/>
        <end position="1498"/>
    </location>
</feature>
<feature type="region of interest" description="Disordered" evidence="2">
    <location>
        <begin position="2136"/>
        <end position="2170"/>
    </location>
</feature>
<dbReference type="Proteomes" id="UP000240500">
    <property type="component" value="Chromosome 4"/>
</dbReference>
<feature type="domain" description="Plasmodium falciparum erythrocyte membrane protein 1 acidic terminal segment" evidence="5">
    <location>
        <begin position="3077"/>
        <end position="3589"/>
    </location>
</feature>
<feature type="domain" description="Duffy-antigen binding" evidence="4">
    <location>
        <begin position="1324"/>
        <end position="1654"/>
    </location>
</feature>
<dbReference type="Pfam" id="PF15447">
    <property type="entry name" value="NTS"/>
    <property type="match status" value="1"/>
</dbReference>
<feature type="coiled-coil region" evidence="1">
    <location>
        <begin position="2728"/>
        <end position="2755"/>
    </location>
</feature>
<evidence type="ECO:0000313" key="10">
    <source>
        <dbReference type="Proteomes" id="UP000240500"/>
    </source>
</evidence>
<feature type="region of interest" description="Disordered" evidence="2">
    <location>
        <begin position="1600"/>
        <end position="1623"/>
    </location>
</feature>
<dbReference type="FunFam" id="1.10.1900.40:FF:000001">
    <property type="entry name" value="Erythrocyte membrane protein 1"/>
    <property type="match status" value="1"/>
</dbReference>
<dbReference type="FunFam" id="1.20.58.1930:FF:000001">
    <property type="entry name" value="Erythrocyte membrane protein 1, PfEMP1"/>
    <property type="match status" value="1"/>
</dbReference>
<evidence type="ECO:0000256" key="2">
    <source>
        <dbReference type="SAM" id="MobiDB-lite"/>
    </source>
</evidence>
<dbReference type="SUPFAM" id="SSF140924">
    <property type="entry name" value="Duffy binding domain-like"/>
    <property type="match status" value="7"/>
</dbReference>
<dbReference type="Pfam" id="PF05424">
    <property type="entry name" value="Duffy_binding"/>
    <property type="match status" value="5"/>
</dbReference>
<feature type="region of interest" description="Disordered" evidence="2">
    <location>
        <begin position="2792"/>
        <end position="2819"/>
    </location>
</feature>
<feature type="compositionally biased region" description="Polar residues" evidence="2">
    <location>
        <begin position="1608"/>
        <end position="1623"/>
    </location>
</feature>
<feature type="domain" description="Duffy-antigen binding" evidence="4">
    <location>
        <begin position="113"/>
        <end position="314"/>
    </location>
</feature>
<dbReference type="FunFam" id="1.20.58.830:FF:000002">
    <property type="entry name" value="Erythrocyte membrane protein 1, PfEMP1"/>
    <property type="match status" value="1"/>
</dbReference>
<evidence type="ECO:0000259" key="8">
    <source>
        <dbReference type="Pfam" id="PF22672"/>
    </source>
</evidence>
<gene>
    <name evidence="9" type="ORF">PRG01_0402800</name>
</gene>
<dbReference type="VEuPathDB" id="PlasmoDB:PRG01_0402800"/>
<feature type="region of interest" description="Disordered" evidence="2">
    <location>
        <begin position="3197"/>
        <end position="3240"/>
    </location>
</feature>
<dbReference type="InterPro" id="IPR054595">
    <property type="entry name" value="DBL_C"/>
</dbReference>
<accession>A0A2P9D593</accession>
<dbReference type="OrthoDB" id="10542989at2759"/>
<feature type="domain" description="Duffy-binding-like" evidence="3">
    <location>
        <begin position="583"/>
        <end position="729"/>
    </location>
</feature>
<keyword evidence="1" id="KW-0175">Coiled coil</keyword>
<feature type="compositionally biased region" description="Polar residues" evidence="2">
    <location>
        <begin position="728"/>
        <end position="741"/>
    </location>
</feature>
<protein>
    <submittedName>
        <fullName evidence="9">Erythrocyte membrane protein 1, PfEMP1, putative</fullName>
    </submittedName>
</protein>
<feature type="compositionally biased region" description="Acidic residues" evidence="2">
    <location>
        <begin position="745"/>
        <end position="758"/>
    </location>
</feature>
<feature type="compositionally biased region" description="Polar residues" evidence="2">
    <location>
        <begin position="768"/>
        <end position="779"/>
    </location>
</feature>
<dbReference type="Pfam" id="PF03011">
    <property type="entry name" value="PFEMP"/>
    <property type="match status" value="2"/>
</dbReference>